<dbReference type="EMBL" id="DS268112">
    <property type="protein sequence ID" value="KMM70230.1"/>
    <property type="molecule type" value="Genomic_DNA"/>
</dbReference>
<dbReference type="VEuPathDB" id="FungiDB:CPAG_06542"/>
<evidence type="ECO:0000313" key="3">
    <source>
        <dbReference type="Proteomes" id="UP000054567"/>
    </source>
</evidence>
<dbReference type="PANTHER" id="PTHR35585">
    <property type="entry name" value="HHE DOMAIN PROTEIN (AFU_ORTHOLOGUE AFUA_4G00730)"/>
    <property type="match status" value="1"/>
</dbReference>
<reference evidence="2 3" key="1">
    <citation type="submission" date="2007-06" db="EMBL/GenBank/DDBJ databases">
        <title>The Genome Sequence of Coccidioides posadasii RMSCC_3488.</title>
        <authorList>
            <consortium name="Coccidioides Genome Resources Consortium"/>
            <consortium name="The Broad Institute Genome Sequencing Platform"/>
            <person name="Henn M.R."/>
            <person name="Sykes S."/>
            <person name="Young S."/>
            <person name="Jaffe D."/>
            <person name="Berlin A."/>
            <person name="Alvarez P."/>
            <person name="Butler J."/>
            <person name="Gnerre S."/>
            <person name="Grabherr M."/>
            <person name="Mauceli E."/>
            <person name="Brockman W."/>
            <person name="Kodira C."/>
            <person name="Alvarado L."/>
            <person name="Zeng Q."/>
            <person name="Crawford M."/>
            <person name="Antoine C."/>
            <person name="Devon K."/>
            <person name="Galgiani J."/>
            <person name="Orsborn K."/>
            <person name="Lewis M.L."/>
            <person name="Nusbaum C."/>
            <person name="Galagan J."/>
            <person name="Birren B."/>
        </authorList>
    </citation>
    <scope>NUCLEOTIDE SEQUENCE [LARGE SCALE GENOMIC DNA]</scope>
    <source>
        <strain evidence="2 3">RMSCC 3488</strain>
    </source>
</reference>
<organism evidence="2 3">
    <name type="scientific">Coccidioides posadasii RMSCC 3488</name>
    <dbReference type="NCBI Taxonomy" id="454284"/>
    <lineage>
        <taxon>Eukaryota</taxon>
        <taxon>Fungi</taxon>
        <taxon>Dikarya</taxon>
        <taxon>Ascomycota</taxon>
        <taxon>Pezizomycotina</taxon>
        <taxon>Eurotiomycetes</taxon>
        <taxon>Eurotiomycetidae</taxon>
        <taxon>Onygenales</taxon>
        <taxon>Onygenaceae</taxon>
        <taxon>Coccidioides</taxon>
    </lineage>
</organism>
<proteinExistence type="predicted"/>
<gene>
    <name evidence="2" type="ORF">CPAG_06542</name>
</gene>
<feature type="domain" description="Hemerythrin-like" evidence="1">
    <location>
        <begin position="44"/>
        <end position="160"/>
    </location>
</feature>
<sequence length="220" mass="25474">MLKLPLGTTPNRALSSISRFTIFSRKYPFHRQFSASTATMGLSDSVKKDHRELEDYYNQIINATDDDTKIRYRNQFTWELARHSIGEELLVYPAFEKHLHLDGKKKADRDRQEHQVVKEQLKQFQNMEPTEPNFIPTIKSLMSNLSEHIKEEEAEDLPALEEALSTEESDELEKSFGRTKMFVPTRSHPSAPDKPPFETAIGLMTAPIDMIGDMFRKFPK</sequence>
<dbReference type="AlphaFoldDB" id="A0A0J6FLA9"/>
<dbReference type="PANTHER" id="PTHR35585:SF1">
    <property type="entry name" value="HHE DOMAIN PROTEIN (AFU_ORTHOLOGUE AFUA_4G00730)"/>
    <property type="match status" value="1"/>
</dbReference>
<evidence type="ECO:0000259" key="1">
    <source>
        <dbReference type="Pfam" id="PF01814"/>
    </source>
</evidence>
<protein>
    <submittedName>
        <fullName evidence="2">HHE domain-containing protein</fullName>
    </submittedName>
</protein>
<dbReference type="InterPro" id="IPR012312">
    <property type="entry name" value="Hemerythrin-like"/>
</dbReference>
<dbReference type="Pfam" id="PF01814">
    <property type="entry name" value="Hemerythrin"/>
    <property type="match status" value="1"/>
</dbReference>
<reference evidence="3" key="2">
    <citation type="journal article" date="2009" name="Genome Res.">
        <title>Comparative genomic analyses of the human fungal pathogens Coccidioides and their relatives.</title>
        <authorList>
            <person name="Sharpton T.J."/>
            <person name="Stajich J.E."/>
            <person name="Rounsley S.D."/>
            <person name="Gardner M.J."/>
            <person name="Wortman J.R."/>
            <person name="Jordar V.S."/>
            <person name="Maiti R."/>
            <person name="Kodira C.D."/>
            <person name="Neafsey D.E."/>
            <person name="Zeng Q."/>
            <person name="Hung C.-Y."/>
            <person name="McMahan C."/>
            <person name="Muszewska A."/>
            <person name="Grynberg M."/>
            <person name="Mandel M.A."/>
            <person name="Kellner E.M."/>
            <person name="Barker B.M."/>
            <person name="Galgiani J.N."/>
            <person name="Orbach M.J."/>
            <person name="Kirkland T.N."/>
            <person name="Cole G.T."/>
            <person name="Henn M.R."/>
            <person name="Birren B.W."/>
            <person name="Taylor J.W."/>
        </authorList>
    </citation>
    <scope>NUCLEOTIDE SEQUENCE [LARGE SCALE GENOMIC DNA]</scope>
    <source>
        <strain evidence="3">RMSCC 3488</strain>
    </source>
</reference>
<name>A0A0J6FLA9_COCPO</name>
<evidence type="ECO:0000313" key="2">
    <source>
        <dbReference type="EMBL" id="KMM70230.1"/>
    </source>
</evidence>
<accession>A0A0J6FLA9</accession>
<reference evidence="3" key="3">
    <citation type="journal article" date="2010" name="Genome Res.">
        <title>Population genomic sequencing of Coccidioides fungi reveals recent hybridization and transposon control.</title>
        <authorList>
            <person name="Neafsey D.E."/>
            <person name="Barker B.M."/>
            <person name="Sharpton T.J."/>
            <person name="Stajich J.E."/>
            <person name="Park D.J."/>
            <person name="Whiston E."/>
            <person name="Hung C.-Y."/>
            <person name="McMahan C."/>
            <person name="White J."/>
            <person name="Sykes S."/>
            <person name="Heiman D."/>
            <person name="Young S."/>
            <person name="Zeng Q."/>
            <person name="Abouelleil A."/>
            <person name="Aftuck L."/>
            <person name="Bessette D."/>
            <person name="Brown A."/>
            <person name="FitzGerald M."/>
            <person name="Lui A."/>
            <person name="Macdonald J.P."/>
            <person name="Priest M."/>
            <person name="Orbach M.J."/>
            <person name="Galgiani J.N."/>
            <person name="Kirkland T.N."/>
            <person name="Cole G.T."/>
            <person name="Birren B.W."/>
            <person name="Henn M.R."/>
            <person name="Taylor J.W."/>
            <person name="Rounsley S.D."/>
        </authorList>
    </citation>
    <scope>NUCLEOTIDE SEQUENCE [LARGE SCALE GENOMIC DNA]</scope>
    <source>
        <strain evidence="3">RMSCC 3488</strain>
    </source>
</reference>
<dbReference type="OrthoDB" id="9983919at2759"/>
<dbReference type="Gene3D" id="1.20.120.520">
    <property type="entry name" value="nmb1532 protein domain like"/>
    <property type="match status" value="1"/>
</dbReference>
<dbReference type="Proteomes" id="UP000054567">
    <property type="component" value="Unassembled WGS sequence"/>
</dbReference>